<evidence type="ECO:0000313" key="1">
    <source>
        <dbReference type="EMBL" id="CAL1396158.1"/>
    </source>
</evidence>
<protein>
    <submittedName>
        <fullName evidence="1">Uncharacterized protein</fullName>
    </submittedName>
</protein>
<reference evidence="1 2" key="1">
    <citation type="submission" date="2024-04" db="EMBL/GenBank/DDBJ databases">
        <authorList>
            <person name="Fracassetti M."/>
        </authorList>
    </citation>
    <scope>NUCLEOTIDE SEQUENCE [LARGE SCALE GENOMIC DNA]</scope>
</reference>
<sequence>MPPLKVANDDEEDDRVNLSHEINPGMTKIEVPKLRPPAASKSLRVEKVDLRAPPNDSALTWKSRKIKKKKQRRKLLEDKALSEKEKDGWAITNAPAEFVGGSKNEQEGLLTEQSPTENDILGIGKTAASVSHEAILGTAVTSSPNVSVTRAAATLRLRVTLPPWPTPSFNDLLSLVTVSSPIAGERELQLPHWVLLAVGISTVEWKESPNRNTPG</sequence>
<proteinExistence type="predicted"/>
<dbReference type="AlphaFoldDB" id="A0AAV2FEK7"/>
<accession>A0AAV2FEK7</accession>
<keyword evidence="2" id="KW-1185">Reference proteome</keyword>
<organism evidence="1 2">
    <name type="scientific">Linum trigynum</name>
    <dbReference type="NCBI Taxonomy" id="586398"/>
    <lineage>
        <taxon>Eukaryota</taxon>
        <taxon>Viridiplantae</taxon>
        <taxon>Streptophyta</taxon>
        <taxon>Embryophyta</taxon>
        <taxon>Tracheophyta</taxon>
        <taxon>Spermatophyta</taxon>
        <taxon>Magnoliopsida</taxon>
        <taxon>eudicotyledons</taxon>
        <taxon>Gunneridae</taxon>
        <taxon>Pentapetalae</taxon>
        <taxon>rosids</taxon>
        <taxon>fabids</taxon>
        <taxon>Malpighiales</taxon>
        <taxon>Linaceae</taxon>
        <taxon>Linum</taxon>
    </lineage>
</organism>
<name>A0AAV2FEK7_9ROSI</name>
<gene>
    <name evidence="1" type="ORF">LTRI10_LOCUS36541</name>
</gene>
<dbReference type="EMBL" id="OZ034819">
    <property type="protein sequence ID" value="CAL1396158.1"/>
    <property type="molecule type" value="Genomic_DNA"/>
</dbReference>
<evidence type="ECO:0000313" key="2">
    <source>
        <dbReference type="Proteomes" id="UP001497516"/>
    </source>
</evidence>
<dbReference type="Proteomes" id="UP001497516">
    <property type="component" value="Chromosome 6"/>
</dbReference>